<feature type="compositionally biased region" description="Acidic residues" evidence="1">
    <location>
        <begin position="1739"/>
        <end position="1750"/>
    </location>
</feature>
<feature type="compositionally biased region" description="Basic and acidic residues" evidence="1">
    <location>
        <begin position="1000"/>
        <end position="1013"/>
    </location>
</feature>
<comment type="caution">
    <text evidence="3">The sequence shown here is derived from an EMBL/GenBank/DDBJ whole genome shotgun (WGS) entry which is preliminary data.</text>
</comment>
<dbReference type="PROSITE" id="PS50096">
    <property type="entry name" value="IQ"/>
    <property type="match status" value="1"/>
</dbReference>
<feature type="region of interest" description="Disordered" evidence="1">
    <location>
        <begin position="987"/>
        <end position="1043"/>
    </location>
</feature>
<feature type="region of interest" description="Disordered" evidence="1">
    <location>
        <begin position="51"/>
        <end position="261"/>
    </location>
</feature>
<feature type="compositionally biased region" description="Low complexity" evidence="1">
    <location>
        <begin position="512"/>
        <end position="524"/>
    </location>
</feature>
<dbReference type="InterPro" id="IPR035969">
    <property type="entry name" value="Rab-GAP_TBC_sf"/>
</dbReference>
<evidence type="ECO:0000313" key="3">
    <source>
        <dbReference type="EMBL" id="KAK2072922.1"/>
    </source>
</evidence>
<feature type="region of interest" description="Disordered" evidence="1">
    <location>
        <begin position="502"/>
        <end position="541"/>
    </location>
</feature>
<feature type="region of interest" description="Disordered" evidence="1">
    <location>
        <begin position="1297"/>
        <end position="1317"/>
    </location>
</feature>
<dbReference type="InterPro" id="IPR038988">
    <property type="entry name" value="Sas4"/>
</dbReference>
<organism evidence="3 4">
    <name type="scientific">Phyllachora maydis</name>
    <dbReference type="NCBI Taxonomy" id="1825666"/>
    <lineage>
        <taxon>Eukaryota</taxon>
        <taxon>Fungi</taxon>
        <taxon>Dikarya</taxon>
        <taxon>Ascomycota</taxon>
        <taxon>Pezizomycotina</taxon>
        <taxon>Sordariomycetes</taxon>
        <taxon>Sordariomycetidae</taxon>
        <taxon>Phyllachorales</taxon>
        <taxon>Phyllachoraceae</taxon>
        <taxon>Phyllachora</taxon>
    </lineage>
</organism>
<feature type="domain" description="Rab-GAP TBC" evidence="2">
    <location>
        <begin position="693"/>
        <end position="921"/>
    </location>
</feature>
<feature type="compositionally biased region" description="Basic and acidic residues" evidence="1">
    <location>
        <begin position="1215"/>
        <end position="1235"/>
    </location>
</feature>
<dbReference type="FunFam" id="1.10.8.270:FF:000032">
    <property type="entry name" value="GTPase activating protein (Gyp7)"/>
    <property type="match status" value="1"/>
</dbReference>
<feature type="compositionally biased region" description="Polar residues" evidence="1">
    <location>
        <begin position="103"/>
        <end position="112"/>
    </location>
</feature>
<dbReference type="SMART" id="SM00164">
    <property type="entry name" value="TBC"/>
    <property type="match status" value="1"/>
</dbReference>
<gene>
    <name evidence="3" type="ORF">P8C59_007245</name>
</gene>
<feature type="region of interest" description="Disordered" evidence="1">
    <location>
        <begin position="309"/>
        <end position="328"/>
    </location>
</feature>
<dbReference type="Pfam" id="PF00566">
    <property type="entry name" value="RabGAP-TBC"/>
    <property type="match status" value="1"/>
</dbReference>
<sequence>MTSWYSQLLTTTSSRINNLQRTLLASEADGDTEDDTHVCRVLRAYYTEKGRSFPTWLPPDPKAPPPVQPVFTQQSQVGSRYGGLGPAASGGNNTNGGGLSSLWDRNQQQPQDPASLRQGRGAPPPMRGADAANSRNPFLNNRGGDPRDDVQARPLPSQRAGSYQQYGRNNNDSAAVPPGSSSGPGGSAQDRLRQRLWGARTASPSGAGPYQPPPAQQAPPSGSGRYGGGGGAAGAADYEERFAPGGRSTSPTGSFYAMSDDEEGDYDTITSTETGRGVKLLFSKSKVYVHPTPSAKDNISGYIALLQQKPTTHDRPTSSSSLSKDSRSPASSDLLLAWIPESSLGNEASIYVKVDLSDGESPPRQSYLVAPPPTVTRHRDSVGPYSFAIPVSAIYSLLVRPPSLGWWFGSVIINSRAGDSFPALFFHDSECQSTILQQKRRARDTFDPFGQGGHMFWGGDEVLRWLRRYVLIERSAAEPNIYLVEPTAEDSAAFGGKVTMSSTSSALGRTDSGAGPSARGAAGAAPGGNPHGSGAARDGGMDPLMKFVKETGWNIMEKFSKVTTFTRQAAQDALDNPRMPPQVRRLLKNPEVQTLQEEFDSARIYLARWAMGIAEQGERDRSKRIWTARDVMELEDTDVGEFELLEGTTGLSLEEMRKPVKLTEWKKFFDARTGRLTFTVDEVKERMFHGGLDPEDGVRKEAWLFLLGVHDWYSTAEERKAHEAFLRDAYIKLKGAWWERQIDEGGKDEEGEWWREQKGRIEKDVHRTDRNIPIFAGEDIPHPDPESPFASVGTNVHMEQMKDMLLTYNEYNKDLGYVQGMSDLLAPIYAVLQDDAMAFWTFQHFMERMERNFLRDQSGMRTQLLTLDHLVQFMDPKLYTHLQAADSTNFFFFFRMLLVWYKREFAWLDVLHLWEVQWTDYLTSSFHLFVALAILEKHRDVIMTHLMHFDEVLKYVNELSSQSRKRYLDALVPPFSEEFEHIAETQNSRVLERKAHKKSHPLEVHHRRSEDHGSGAAGGHTGLSSRMSASPISPTSPGHRGGLSDRMHLLMLQASRRGPGPKTDSDCTQAGAVNLRPQESEDGDEGSRARAATTIQRIFRGYRVRRGMRGLTIDATTRWAHAIREARWREMTRPRARGELEGETDDLAATTQELSGNMHSSTARQKWKKVAEIARRAAVDIDADEDELEEDLDHVSSASSSDASDPETGALPAEKVAEAQQRREAAARKRREEIKARRRKDARVMGLPYFLEMVDLKHRYGSNLRTYHEEWKKADTKENFFYCALPFTCRTTRTVSTSSQSHSESHSDSESESELEAARAAKYTTPGLADAKGVQKVRHVSAATIFNKLLRKTVRKNTWIFVADTNFRLYVGIKASGAFQHSSFLQGGRISAAGLIKIKDGRLRSLSPLSGHYRPPARNFRAFVHSLRDAGVDMSRVSISKSYAVLVGLEAYVKTRSKGKELAAKLGRHKDKLPDPEEVRRREGAVVTVKPAQDIAKDQGRKLRSQEATRFKSELSAYFPEYDEVIGNDPKARNVLHPETSILLTDSRPKLADRPSTVDTQPSSAENDREPRLPRTYPVRRYSDALFTDLFDAQTIDFSFLEARYTGKSLDDTLPDSVFEPAHKKAERLERSIRNSEKGRAQHEKDQIIRLLGGLEGHDWLRVMGVSGVTESRKKTFEPARDHFIKGCQSILEKFRAWAAEEKRRKRDKDKALAYARKESEHRTDGEVDAAEQFVEVSDAQEDQDVDGEDGEARSEGDPPDSDIDASIAKQLQEEAFAAANKRAFTSFFDKKYQRDAALSKNRRRAFFRAPRAVTIVPHTNSRFPCGARPFLR</sequence>
<dbReference type="Gene3D" id="1.10.472.80">
    <property type="entry name" value="Ypt/Rab-GAP domain of gyp1p, domain 3"/>
    <property type="match status" value="1"/>
</dbReference>
<feature type="region of interest" description="Disordered" evidence="1">
    <location>
        <begin position="1735"/>
        <end position="1764"/>
    </location>
</feature>
<dbReference type="PANTHER" id="PTHR38422:SF1">
    <property type="entry name" value="SOMETHING ABOUT SILENCING PROTEIN 4"/>
    <property type="match status" value="1"/>
</dbReference>
<feature type="compositionally biased region" description="Low complexity" evidence="1">
    <location>
        <begin position="318"/>
        <end position="328"/>
    </location>
</feature>
<dbReference type="CDD" id="cd23767">
    <property type="entry name" value="IQCD"/>
    <property type="match status" value="1"/>
</dbReference>
<feature type="compositionally biased region" description="Gly residues" evidence="1">
    <location>
        <begin position="224"/>
        <end position="233"/>
    </location>
</feature>
<evidence type="ECO:0000256" key="1">
    <source>
        <dbReference type="SAM" id="MobiDB-lite"/>
    </source>
</evidence>
<dbReference type="Gene3D" id="1.10.8.270">
    <property type="entry name" value="putative rabgap domain of human tbc1 domain family member 14 like domains"/>
    <property type="match status" value="1"/>
</dbReference>
<dbReference type="Pfam" id="PF14475">
    <property type="entry name" value="Mso1_Sec1_bdg"/>
    <property type="match status" value="1"/>
</dbReference>
<feature type="region of interest" description="Disordered" evidence="1">
    <location>
        <begin position="1055"/>
        <end position="1089"/>
    </location>
</feature>
<dbReference type="PANTHER" id="PTHR38422">
    <property type="entry name" value="SOMETHING ABOUT SILENCING PROTEIN 4"/>
    <property type="match status" value="1"/>
</dbReference>
<evidence type="ECO:0000313" key="4">
    <source>
        <dbReference type="Proteomes" id="UP001217918"/>
    </source>
</evidence>
<dbReference type="InterPro" id="IPR028095">
    <property type="entry name" value="Mso1_N_dom"/>
</dbReference>
<protein>
    <recommendedName>
        <fullName evidence="2">Rab-GAP TBC domain-containing protein</fullName>
    </recommendedName>
</protein>
<feature type="compositionally biased region" description="Polar residues" evidence="1">
    <location>
        <begin position="1022"/>
        <end position="1036"/>
    </location>
</feature>
<dbReference type="Proteomes" id="UP001217918">
    <property type="component" value="Unassembled WGS sequence"/>
</dbReference>
<name>A0AAD9I9R5_9PEZI</name>
<dbReference type="GO" id="GO:0004402">
    <property type="term" value="F:histone acetyltransferase activity"/>
    <property type="evidence" value="ECO:0007669"/>
    <property type="project" value="TreeGrafter"/>
</dbReference>
<proteinExistence type="predicted"/>
<accession>A0AAD9I9R5</accession>
<feature type="region of interest" description="Disordered" evidence="1">
    <location>
        <begin position="1185"/>
        <end position="1238"/>
    </location>
</feature>
<dbReference type="PROSITE" id="PS50086">
    <property type="entry name" value="TBC_RABGAP"/>
    <property type="match status" value="1"/>
</dbReference>
<feature type="compositionally biased region" description="Polar residues" evidence="1">
    <location>
        <begin position="159"/>
        <end position="173"/>
    </location>
</feature>
<dbReference type="Pfam" id="PF15460">
    <property type="entry name" value="SAS4"/>
    <property type="match status" value="1"/>
</dbReference>
<dbReference type="InterPro" id="IPR029184">
    <property type="entry name" value="Sas4_dom"/>
</dbReference>
<dbReference type="EMBL" id="JAQQPM010000006">
    <property type="protein sequence ID" value="KAK2072922.1"/>
    <property type="molecule type" value="Genomic_DNA"/>
</dbReference>
<dbReference type="InterPro" id="IPR000195">
    <property type="entry name" value="Rab-GAP-TBC_dom"/>
</dbReference>
<feature type="compositionally biased region" description="Pro residues" evidence="1">
    <location>
        <begin position="56"/>
        <end position="68"/>
    </location>
</feature>
<reference evidence="3" key="1">
    <citation type="journal article" date="2023" name="Mol. Plant Microbe Interact.">
        <title>Elucidating the Obligate Nature and Biological Capacity of an Invasive Fungal Corn Pathogen.</title>
        <authorList>
            <person name="MacCready J.S."/>
            <person name="Roggenkamp E.M."/>
            <person name="Gdanetz K."/>
            <person name="Chilvers M.I."/>
        </authorList>
    </citation>
    <scope>NUCLEOTIDE SEQUENCE</scope>
    <source>
        <strain evidence="3">PM02</strain>
    </source>
</reference>
<dbReference type="SUPFAM" id="SSF47923">
    <property type="entry name" value="Ypt/Rab-GAP domain of gyp1p"/>
    <property type="match status" value="2"/>
</dbReference>
<feature type="region of interest" description="Disordered" evidence="1">
    <location>
        <begin position="1546"/>
        <end position="1573"/>
    </location>
</feature>
<keyword evidence="4" id="KW-1185">Reference proteome</keyword>
<evidence type="ECO:0000259" key="2">
    <source>
        <dbReference type="PROSITE" id="PS50086"/>
    </source>
</evidence>
<dbReference type="GO" id="GO:0033255">
    <property type="term" value="C:SAS acetyltransferase complex"/>
    <property type="evidence" value="ECO:0007669"/>
    <property type="project" value="InterPro"/>
</dbReference>